<dbReference type="InterPro" id="IPR013783">
    <property type="entry name" value="Ig-like_fold"/>
</dbReference>
<dbReference type="Gene3D" id="6.20.250.60">
    <property type="match status" value="1"/>
</dbReference>
<dbReference type="InterPro" id="IPR014756">
    <property type="entry name" value="Ig_E-set"/>
</dbReference>
<dbReference type="Pfam" id="PF16561">
    <property type="entry name" value="AMPK1_CBM"/>
    <property type="match status" value="1"/>
</dbReference>
<dbReference type="SUPFAM" id="SSF160219">
    <property type="entry name" value="AMPKBI-like"/>
    <property type="match status" value="1"/>
</dbReference>
<dbReference type="PANTHER" id="PTHR46316:SF2">
    <property type="entry name" value="SNF1-RELATED PROTEIN KINASE REGULATORY SUBUNIT BETA-2"/>
    <property type="match status" value="1"/>
</dbReference>
<dbReference type="Pfam" id="PF04739">
    <property type="entry name" value="AMPKBI"/>
    <property type="match status" value="1"/>
</dbReference>
<dbReference type="PANTHER" id="PTHR46316">
    <property type="entry name" value="SNF1-RELATED PROTEIN KINASE REGULATORY SUBUNIT BETA-1"/>
    <property type="match status" value="1"/>
</dbReference>
<dbReference type="CDD" id="cd02859">
    <property type="entry name" value="E_set_AMPKbeta_like_N"/>
    <property type="match status" value="1"/>
</dbReference>
<feature type="region of interest" description="Disordered" evidence="2">
    <location>
        <begin position="1"/>
        <end position="65"/>
    </location>
</feature>
<protein>
    <recommendedName>
        <fullName evidence="3">Association with the SNF1 complex (ASC) domain-containing protein</fullName>
    </recommendedName>
</protein>
<dbReference type="InterPro" id="IPR006828">
    <property type="entry name" value="ASC_dom"/>
</dbReference>
<dbReference type="Gene3D" id="2.60.40.10">
    <property type="entry name" value="Immunoglobulins"/>
    <property type="match status" value="1"/>
</dbReference>
<organism evidence="4">
    <name type="scientific">Picocystis salinarum</name>
    <dbReference type="NCBI Taxonomy" id="88271"/>
    <lineage>
        <taxon>Eukaryota</taxon>
        <taxon>Viridiplantae</taxon>
        <taxon>Chlorophyta</taxon>
        <taxon>Picocystophyceae</taxon>
        <taxon>Picocystales</taxon>
        <taxon>Picocystaceae</taxon>
        <taxon>Picocystis</taxon>
    </lineage>
</organism>
<dbReference type="GO" id="GO:0005737">
    <property type="term" value="C:cytoplasm"/>
    <property type="evidence" value="ECO:0007669"/>
    <property type="project" value="UniProtKB-ARBA"/>
</dbReference>
<evidence type="ECO:0000256" key="1">
    <source>
        <dbReference type="ARBA" id="ARBA00010926"/>
    </source>
</evidence>
<evidence type="ECO:0000313" key="4">
    <source>
        <dbReference type="EMBL" id="CAE0606401.1"/>
    </source>
</evidence>
<accession>A0A7S3XDD4</accession>
<comment type="similarity">
    <text evidence="1">Belongs to the 5'-AMP-activated protein kinase beta subunit family.</text>
</comment>
<dbReference type="InterPro" id="IPR032640">
    <property type="entry name" value="AMPK1_CBM"/>
</dbReference>
<proteinExistence type="inferred from homology"/>
<dbReference type="SUPFAM" id="SSF81296">
    <property type="entry name" value="E set domains"/>
    <property type="match status" value="1"/>
</dbReference>
<evidence type="ECO:0000259" key="3">
    <source>
        <dbReference type="SMART" id="SM01010"/>
    </source>
</evidence>
<dbReference type="EMBL" id="HBIS01000256">
    <property type="protein sequence ID" value="CAE0606401.1"/>
    <property type="molecule type" value="Transcribed_RNA"/>
</dbReference>
<dbReference type="SMART" id="SM01010">
    <property type="entry name" value="AMPKBI"/>
    <property type="match status" value="1"/>
</dbReference>
<dbReference type="InterPro" id="IPR043554">
    <property type="entry name" value="KINB"/>
</dbReference>
<gene>
    <name evidence="4" type="ORF">PSAL00342_LOCUS217</name>
</gene>
<dbReference type="AlphaFoldDB" id="A0A7S3XDD4"/>
<feature type="domain" description="Association with the SNF1 complex (ASC)" evidence="3">
    <location>
        <begin position="179"/>
        <end position="268"/>
    </location>
</feature>
<name>A0A7S3XDD4_9CHLO</name>
<evidence type="ECO:0000256" key="2">
    <source>
        <dbReference type="SAM" id="MobiDB-lite"/>
    </source>
</evidence>
<reference evidence="4" key="1">
    <citation type="submission" date="2021-01" db="EMBL/GenBank/DDBJ databases">
        <authorList>
            <person name="Corre E."/>
            <person name="Pelletier E."/>
            <person name="Niang G."/>
            <person name="Scheremetjew M."/>
            <person name="Finn R."/>
            <person name="Kale V."/>
            <person name="Holt S."/>
            <person name="Cochrane G."/>
            <person name="Meng A."/>
            <person name="Brown T."/>
            <person name="Cohen L."/>
        </authorList>
    </citation>
    <scope>NUCLEOTIDE SEQUENCE</scope>
    <source>
        <strain evidence="4">CCMP1897</strain>
    </source>
</reference>
<sequence length="296" mass="32064">MGNTSNRPVRRATTGDSMEGETPPESPGLGSPLTYTPQVPMEPLPGPGQEGFSLGAPPPNAAQAAGGLTEFHGVAGWASPPTLIPTVLQWCHGGESVGLEGSWDNWTTRLPLHKSGRDFSVVKLLPPGVYQYKFIVDGQWQYAVDQPAMYDEIGNVNNVLEVQEYVAENLDGVQGFQPPESPASSYVQPPVVSEDFAKEPSYMPPHLQLTLLNVPPSLDTPSSLPRPQHVILNHVYLEKSRAVWGATVLGTTHRYHSKYITCIMYKPKISKPNDPVEAGGIQNMDMGSGYGMDTTT</sequence>
<dbReference type="InterPro" id="IPR037256">
    <property type="entry name" value="ASC_dom_sf"/>
</dbReference>